<evidence type="ECO:0000313" key="4">
    <source>
        <dbReference type="Proteomes" id="UP000001299"/>
    </source>
</evidence>
<feature type="chain" id="PRO_5038430951" evidence="2">
    <location>
        <begin position="17"/>
        <end position="505"/>
    </location>
</feature>
<evidence type="ECO:0000256" key="2">
    <source>
        <dbReference type="SAM" id="SignalP"/>
    </source>
</evidence>
<dbReference type="RefSeq" id="WP_013281899.1">
    <property type="nucleotide sequence ID" value="NC_014387.1"/>
</dbReference>
<protein>
    <submittedName>
        <fullName evidence="3">Uncharacterized protein</fullName>
    </submittedName>
</protein>
<organism evidence="3 4">
    <name type="scientific">Butyrivibrio proteoclasticus (strain ATCC 51982 / DSM 14932 / B316)</name>
    <name type="common">Clostridium proteoclasticum</name>
    <dbReference type="NCBI Taxonomy" id="515622"/>
    <lineage>
        <taxon>Bacteria</taxon>
        <taxon>Bacillati</taxon>
        <taxon>Bacillota</taxon>
        <taxon>Clostridia</taxon>
        <taxon>Lachnospirales</taxon>
        <taxon>Lachnospiraceae</taxon>
        <taxon>Butyrivibrio</taxon>
    </lineage>
</organism>
<name>E0RVT8_BUTPB</name>
<reference evidence="3 4" key="1">
    <citation type="journal article" date="2010" name="PLoS ONE">
        <title>The glycobiome of the rumen bacterium Butyrivibrio proteoclasticus B316(T) highlights adaptation to a polysaccharide-rich environment.</title>
        <authorList>
            <person name="Kelly W.J."/>
            <person name="Leahy S.C."/>
            <person name="Altermann E."/>
            <person name="Yeoman C.J."/>
            <person name="Dunne J.C."/>
            <person name="Kong Z."/>
            <person name="Pacheco D.M."/>
            <person name="Li D."/>
            <person name="Noel S.J."/>
            <person name="Moon C.D."/>
            <person name="Cookson A.L."/>
            <person name="Attwood G.T."/>
        </authorList>
    </citation>
    <scope>NUCLEOTIDE SEQUENCE [LARGE SCALE GENOMIC DNA]</scope>
    <source>
        <strain evidence="4">ATCC 51982 / DSM 14932 / B316</strain>
    </source>
</reference>
<keyword evidence="2" id="KW-0732">Signal</keyword>
<dbReference type="HOGENOM" id="CLU_539352_0_0_9"/>
<dbReference type="AlphaFoldDB" id="E0RVT8"/>
<feature type="compositionally biased region" description="Acidic residues" evidence="1">
    <location>
        <begin position="461"/>
        <end position="472"/>
    </location>
</feature>
<evidence type="ECO:0000256" key="1">
    <source>
        <dbReference type="SAM" id="MobiDB-lite"/>
    </source>
</evidence>
<evidence type="ECO:0000313" key="3">
    <source>
        <dbReference type="EMBL" id="ADL35246.1"/>
    </source>
</evidence>
<feature type="compositionally biased region" description="Acidic residues" evidence="1">
    <location>
        <begin position="428"/>
        <end position="448"/>
    </location>
</feature>
<dbReference type="EMBL" id="CP001810">
    <property type="protein sequence ID" value="ADL35246.1"/>
    <property type="molecule type" value="Genomic_DNA"/>
</dbReference>
<sequence>MLTLKYLKIAISTAMAAVLVAVNPVMIMAADVEEVSVFGTGRSATDLEEVRNALLESEITGDEIIYGIDDEEIWALIDKDDLRSFVDVDTIREAIDKEAILGKIDVDMLAEEIDEEDLARQVDTDQHPVDIINTKMPIIGEKSPFDFIIDPMKLVYDTDAAKYGGGRVEEGASILFKNNEGDYLFSSKSDLLTISNHGNIPVQVTIRASINNSAGIEFVGSRSELGGANPQIFMALCDEDGIRSVMTENGEARIDIVLDAVPDDSYSFVWNEEDEKYDYTVAEGFEESDYDSFSFQVYADCNADGKWNRIDSSPTILVSWEAAPIHPEKDALDETVEQYESEIDKMAADYISSHPYQTEELSNAQAKERGEKIEKLREEELIKLVNAQFKTLLDEELQRLVDEKVEVLAQEQFKELRAEKIRQLLEEAGNEAEEENEEIEETEEEITEEIVSQKPTPEDSATLEETEQTTESEIEKEASEDSSANSNESTPADNVASDEVIIFGE</sequence>
<dbReference type="Proteomes" id="UP000001299">
    <property type="component" value="Chromosome 1"/>
</dbReference>
<accession>E0RVT8</accession>
<gene>
    <name evidence="3" type="ordered locus">bpr_I2513</name>
</gene>
<proteinExistence type="predicted"/>
<feature type="region of interest" description="Disordered" evidence="1">
    <location>
        <begin position="427"/>
        <end position="505"/>
    </location>
</feature>
<feature type="signal peptide" evidence="2">
    <location>
        <begin position="1"/>
        <end position="16"/>
    </location>
</feature>
<dbReference type="eggNOG" id="ENOG5034566">
    <property type="taxonomic scope" value="Bacteria"/>
</dbReference>
<keyword evidence="4" id="KW-1185">Reference proteome</keyword>
<dbReference type="KEGG" id="bpb:bpr_I2513"/>